<dbReference type="AlphaFoldDB" id="A0A0D2PIF4"/>
<dbReference type="OMA" id="YESHFIA"/>
<accession>A0A0D2PIF4</accession>
<keyword evidence="2" id="KW-1185">Reference proteome</keyword>
<organism evidence="1 2">
    <name type="scientific">Hypholoma sublateritium (strain FD-334 SS-4)</name>
    <dbReference type="NCBI Taxonomy" id="945553"/>
    <lineage>
        <taxon>Eukaryota</taxon>
        <taxon>Fungi</taxon>
        <taxon>Dikarya</taxon>
        <taxon>Basidiomycota</taxon>
        <taxon>Agaricomycotina</taxon>
        <taxon>Agaricomycetes</taxon>
        <taxon>Agaricomycetidae</taxon>
        <taxon>Agaricales</taxon>
        <taxon>Agaricineae</taxon>
        <taxon>Strophariaceae</taxon>
        <taxon>Hypholoma</taxon>
    </lineage>
</organism>
<name>A0A0D2PIF4_HYPSF</name>
<evidence type="ECO:0008006" key="3">
    <source>
        <dbReference type="Google" id="ProtNLM"/>
    </source>
</evidence>
<proteinExistence type="predicted"/>
<reference evidence="2" key="1">
    <citation type="submission" date="2014-04" db="EMBL/GenBank/DDBJ databases">
        <title>Evolutionary Origins and Diversification of the Mycorrhizal Mutualists.</title>
        <authorList>
            <consortium name="DOE Joint Genome Institute"/>
            <consortium name="Mycorrhizal Genomics Consortium"/>
            <person name="Kohler A."/>
            <person name="Kuo A."/>
            <person name="Nagy L.G."/>
            <person name="Floudas D."/>
            <person name="Copeland A."/>
            <person name="Barry K.W."/>
            <person name="Cichocki N."/>
            <person name="Veneault-Fourrey C."/>
            <person name="LaButti K."/>
            <person name="Lindquist E.A."/>
            <person name="Lipzen A."/>
            <person name="Lundell T."/>
            <person name="Morin E."/>
            <person name="Murat C."/>
            <person name="Riley R."/>
            <person name="Ohm R."/>
            <person name="Sun H."/>
            <person name="Tunlid A."/>
            <person name="Henrissat B."/>
            <person name="Grigoriev I.V."/>
            <person name="Hibbett D.S."/>
            <person name="Martin F."/>
        </authorList>
    </citation>
    <scope>NUCLEOTIDE SEQUENCE [LARGE SCALE GENOMIC DNA]</scope>
    <source>
        <strain evidence="2">FD-334 SS-4</strain>
    </source>
</reference>
<sequence length="254" mass="29245">MFPGPTIPNRQPHREPWSRERLMYERAIAMGNAIDSTSRYTYGSALNSYLTFVRIHNFPVDPTEETLSFFTVYTSNFIQPRSVASYLSGVCNQLEPWFPNVRAARRSMIVTRTLEGCLRLKSVPVSRKRPLSLDDLQIVLSHFHHNPSHDDLLFISMLLTGFFALMRLGELTFADNPRLRNWRKVSRRSTVTFNDIQYSFHLPSHKADRATSLAEHAVSPTLIQAMGRWSSEAFKIYVRKHPVLLHALLFGADH</sequence>
<gene>
    <name evidence="1" type="ORF">HYPSUDRAFT_1094163</name>
</gene>
<dbReference type="Proteomes" id="UP000054270">
    <property type="component" value="Unassembled WGS sequence"/>
</dbReference>
<dbReference type="OrthoDB" id="5598396at2759"/>
<evidence type="ECO:0000313" key="1">
    <source>
        <dbReference type="EMBL" id="KJA19805.1"/>
    </source>
</evidence>
<dbReference type="EMBL" id="KN817573">
    <property type="protein sequence ID" value="KJA19805.1"/>
    <property type="molecule type" value="Genomic_DNA"/>
</dbReference>
<evidence type="ECO:0000313" key="2">
    <source>
        <dbReference type="Proteomes" id="UP000054270"/>
    </source>
</evidence>
<protein>
    <recommendedName>
        <fullName evidence="3">Tyr recombinase domain-containing protein</fullName>
    </recommendedName>
</protein>